<dbReference type="SUPFAM" id="SSF52540">
    <property type="entry name" value="P-loop containing nucleoside triphosphate hydrolases"/>
    <property type="match status" value="1"/>
</dbReference>
<dbReference type="Pfam" id="PF00225">
    <property type="entry name" value="Kinesin"/>
    <property type="match status" value="1"/>
</dbReference>
<evidence type="ECO:0000256" key="1">
    <source>
        <dbReference type="SAM" id="Coils"/>
    </source>
</evidence>
<dbReference type="InterPro" id="IPR036961">
    <property type="entry name" value="Kinesin_motor_dom_sf"/>
</dbReference>
<feature type="region of interest" description="Disordered" evidence="2">
    <location>
        <begin position="856"/>
        <end position="914"/>
    </location>
</feature>
<feature type="compositionally biased region" description="Low complexity" evidence="2">
    <location>
        <begin position="901"/>
        <end position="913"/>
    </location>
</feature>
<dbReference type="Proteomes" id="UP001057375">
    <property type="component" value="Unassembled WGS sequence"/>
</dbReference>
<feature type="compositionally biased region" description="Basic and acidic residues" evidence="2">
    <location>
        <begin position="879"/>
        <end position="897"/>
    </location>
</feature>
<dbReference type="EMBL" id="BQXS01009775">
    <property type="protein sequence ID" value="GKT31907.1"/>
    <property type="molecule type" value="Genomic_DNA"/>
</dbReference>
<accession>A0ABQ5KHD3</accession>
<feature type="compositionally biased region" description="Basic and acidic residues" evidence="2">
    <location>
        <begin position="856"/>
        <end position="872"/>
    </location>
</feature>
<evidence type="ECO:0000313" key="4">
    <source>
        <dbReference type="EMBL" id="GKT31907.1"/>
    </source>
</evidence>
<reference evidence="4" key="1">
    <citation type="submission" date="2022-03" db="EMBL/GenBank/DDBJ databases">
        <title>Draft genome sequence of Aduncisulcus paluster, a free-living microaerophilic Fornicata.</title>
        <authorList>
            <person name="Yuyama I."/>
            <person name="Kume K."/>
            <person name="Tamura T."/>
            <person name="Inagaki Y."/>
            <person name="Hashimoto T."/>
        </authorList>
    </citation>
    <scope>NUCLEOTIDE SEQUENCE</scope>
    <source>
        <strain evidence="4">NY0171</strain>
    </source>
</reference>
<comment type="caution">
    <text evidence="4">The sequence shown here is derived from an EMBL/GenBank/DDBJ whole genome shotgun (WGS) entry which is preliminary data.</text>
</comment>
<name>A0ABQ5KHD3_9EUKA</name>
<evidence type="ECO:0000313" key="5">
    <source>
        <dbReference type="Proteomes" id="UP001057375"/>
    </source>
</evidence>
<dbReference type="InterPro" id="IPR027417">
    <property type="entry name" value="P-loop_NTPase"/>
</dbReference>
<dbReference type="InterPro" id="IPR001752">
    <property type="entry name" value="Kinesin_motor_dom"/>
</dbReference>
<evidence type="ECO:0000259" key="3">
    <source>
        <dbReference type="Pfam" id="PF00225"/>
    </source>
</evidence>
<sequence length="940" mass="107092">MVHIPGDNPQFNVYVCARPPLRGSVSKKIVDTYYDIPLTHKTSKKAQLMRNKLSDISEKYCIRATEQHEKSLTKGDLFCTTTVRDNQQFFSIHKIDDHRLRQVPLMKPSSYDESRELPCDGVFFPHTPSTLKETSCVKELVSSCKINEKVSFFLHGNNVFFGHIGPTGGGKTTTAGFKKGVDFTGEKEITDPKIAISNDGVFPSFMRSLFCACDEWEFDIEDLDLQISIGQMIPNSTGSFLSDMIGSDRKRTRFSWDKRAPLLYPHHVTEKLSFHPISKRTAQTIIDGPISQRLSNSTFWNSESSRSHFVITLRCHHEKQKEIPDSYATFIDFAGAENIKGLMGHQELTKIDLSALKGSLNSFDHFLGYIADYVKENHKTGKDFEPLKLTKEMYCRLIEKYPNHAGPSNGLALFCLPFMFHSICHWCVSIPGEHSCGCVCPKAISSAIFSPPSDYVEPALMNVTHLCDIADGHCEMDMPVVVRSSTISQSRAPPLFATSASLKESLKIRTEKQFLDSLVSQCKELAPSMMSEERVKEYSEEIPNDSIESIANYMCSVAVAMYRQAEETSRSRRDVDILNENIIKKVELMRSNISLAYPELRIREDIEDEWKKHNERVKKERKTGLEPILDEFAECILALIKDFRTSVDFHKSTLSGFSRIDPEVKSMESLQQYITKKKNALKRAQVELSNLNLKIIKSDRSEEIKAKEEIITDLERQRVAADKKAKAVEREMNDLKDELERITKEYKCDIEKLKQEASDAMKDDHDKIKERSVQLEKELEAAKRSLLDYKTKCELSEQKCKKLTRDNEEKHQKSLSGDALIRSLQEDLQKAKMNIIDLESRLSERDAYLKQLSEQFEGRKDAASHGSPKKDITPSLTSEPEKEEEKEGKEEGEEDKKTKKTSSSTKGTLKTSSAIELLEQTLQTMSQLKKAPSKKRLKRL</sequence>
<evidence type="ECO:0000256" key="2">
    <source>
        <dbReference type="SAM" id="MobiDB-lite"/>
    </source>
</evidence>
<proteinExistence type="predicted"/>
<organism evidence="4 5">
    <name type="scientific">Aduncisulcus paluster</name>
    <dbReference type="NCBI Taxonomy" id="2918883"/>
    <lineage>
        <taxon>Eukaryota</taxon>
        <taxon>Metamonada</taxon>
        <taxon>Carpediemonas-like organisms</taxon>
        <taxon>Aduncisulcus</taxon>
    </lineage>
</organism>
<keyword evidence="1" id="KW-0175">Coiled coil</keyword>
<feature type="domain" description="Kinesin motor" evidence="3">
    <location>
        <begin position="138"/>
        <end position="344"/>
    </location>
</feature>
<feature type="coiled-coil region" evidence="1">
    <location>
        <begin position="667"/>
        <end position="841"/>
    </location>
</feature>
<protein>
    <recommendedName>
        <fullName evidence="3">Kinesin motor domain-containing protein</fullName>
    </recommendedName>
</protein>
<dbReference type="Gene3D" id="3.40.850.10">
    <property type="entry name" value="Kinesin motor domain"/>
    <property type="match status" value="1"/>
</dbReference>
<keyword evidence="5" id="KW-1185">Reference proteome</keyword>
<gene>
    <name evidence="4" type="ORF">ADUPG1_006225</name>
</gene>